<evidence type="ECO:0000256" key="1">
    <source>
        <dbReference type="ARBA" id="ARBA00022801"/>
    </source>
</evidence>
<dbReference type="Gene3D" id="3.40.50.1820">
    <property type="entry name" value="alpha/beta hydrolase"/>
    <property type="match status" value="1"/>
</dbReference>
<dbReference type="PANTHER" id="PTHR48081:SF8">
    <property type="entry name" value="ALPHA_BETA HYDROLASE FOLD-3 DOMAIN-CONTAINING PROTEIN-RELATED"/>
    <property type="match status" value="1"/>
</dbReference>
<dbReference type="SUPFAM" id="SSF53474">
    <property type="entry name" value="alpha/beta-Hydrolases"/>
    <property type="match status" value="1"/>
</dbReference>
<dbReference type="Proteomes" id="UP001500742">
    <property type="component" value="Unassembled WGS sequence"/>
</dbReference>
<dbReference type="InterPro" id="IPR013094">
    <property type="entry name" value="AB_hydrolase_3"/>
</dbReference>
<reference evidence="4" key="1">
    <citation type="journal article" date="2019" name="Int. J. Syst. Evol. Microbiol.">
        <title>The Global Catalogue of Microorganisms (GCM) 10K type strain sequencing project: providing services to taxonomists for standard genome sequencing and annotation.</title>
        <authorList>
            <consortium name="The Broad Institute Genomics Platform"/>
            <consortium name="The Broad Institute Genome Sequencing Center for Infectious Disease"/>
            <person name="Wu L."/>
            <person name="Ma J."/>
        </authorList>
    </citation>
    <scope>NUCLEOTIDE SEQUENCE [LARGE SCALE GENOMIC DNA]</scope>
    <source>
        <strain evidence="4">JCM 16601</strain>
    </source>
</reference>
<accession>A0ABP7Q9D2</accession>
<keyword evidence="4" id="KW-1185">Reference proteome</keyword>
<evidence type="ECO:0000313" key="3">
    <source>
        <dbReference type="EMBL" id="GAA3978504.1"/>
    </source>
</evidence>
<dbReference type="PANTHER" id="PTHR48081">
    <property type="entry name" value="AB HYDROLASE SUPERFAMILY PROTEIN C4A8.06C"/>
    <property type="match status" value="1"/>
</dbReference>
<sequence>MEDIKKRRESFEQLGKIYPKDASIKIEPVSINGLSCYWFTPNNAIANNIIIYLHGGVFAVGSIRSHEALVSHITGKLKTKVLFVEYALAPEHPFPAAPKDVFNVYKALLTIYPGHAISLIGDSAGGGLIVSLVGDLLKRQMKLPQAVVMISPWISLSCDNPSHEENRTKDPILTREYVKNSAKDYIGDTPLAIASPENVQLNAFPPVLIVVGTNEILLDDSCNFYEQVKLLQQKAVLSIYENQNHVWPLANVHSEASQKVLAEMGEFLKEL</sequence>
<evidence type="ECO:0000313" key="4">
    <source>
        <dbReference type="Proteomes" id="UP001500742"/>
    </source>
</evidence>
<dbReference type="GO" id="GO:0016787">
    <property type="term" value="F:hydrolase activity"/>
    <property type="evidence" value="ECO:0007669"/>
    <property type="project" value="UniProtKB-KW"/>
</dbReference>
<dbReference type="InterPro" id="IPR050300">
    <property type="entry name" value="GDXG_lipolytic_enzyme"/>
</dbReference>
<organism evidence="3 4">
    <name type="scientific">Mucilaginibacter dorajii</name>
    <dbReference type="NCBI Taxonomy" id="692994"/>
    <lineage>
        <taxon>Bacteria</taxon>
        <taxon>Pseudomonadati</taxon>
        <taxon>Bacteroidota</taxon>
        <taxon>Sphingobacteriia</taxon>
        <taxon>Sphingobacteriales</taxon>
        <taxon>Sphingobacteriaceae</taxon>
        <taxon>Mucilaginibacter</taxon>
    </lineage>
</organism>
<name>A0ABP7Q9D2_9SPHI</name>
<comment type="caution">
    <text evidence="3">The sequence shown here is derived from an EMBL/GenBank/DDBJ whole genome shotgun (WGS) entry which is preliminary data.</text>
</comment>
<dbReference type="EMBL" id="BAAAZC010000024">
    <property type="protein sequence ID" value="GAA3978504.1"/>
    <property type="molecule type" value="Genomic_DNA"/>
</dbReference>
<dbReference type="Pfam" id="PF07859">
    <property type="entry name" value="Abhydrolase_3"/>
    <property type="match status" value="1"/>
</dbReference>
<gene>
    <name evidence="3" type="ORF">GCM10022210_31840</name>
</gene>
<dbReference type="RefSeq" id="WP_259096138.1">
    <property type="nucleotide sequence ID" value="NZ_BAAAZC010000024.1"/>
</dbReference>
<feature type="domain" description="Alpha/beta hydrolase fold-3" evidence="2">
    <location>
        <begin position="50"/>
        <end position="247"/>
    </location>
</feature>
<proteinExistence type="predicted"/>
<evidence type="ECO:0000259" key="2">
    <source>
        <dbReference type="Pfam" id="PF07859"/>
    </source>
</evidence>
<keyword evidence="1 3" id="KW-0378">Hydrolase</keyword>
<dbReference type="InterPro" id="IPR029058">
    <property type="entry name" value="AB_hydrolase_fold"/>
</dbReference>
<protein>
    <submittedName>
        <fullName evidence="3">Alpha/beta hydrolase</fullName>
    </submittedName>
</protein>